<evidence type="ECO:0000256" key="1">
    <source>
        <dbReference type="SAM" id="MobiDB-lite"/>
    </source>
</evidence>
<name>A0A226DDT3_FOLCA</name>
<feature type="region of interest" description="Disordered" evidence="1">
    <location>
        <begin position="1"/>
        <end position="21"/>
    </location>
</feature>
<dbReference type="AlphaFoldDB" id="A0A226DDT3"/>
<accession>A0A226DDT3</accession>
<protein>
    <submittedName>
        <fullName evidence="2">Uncharacterized protein</fullName>
    </submittedName>
</protein>
<proteinExistence type="predicted"/>
<sequence length="143" mass="15844">MSGAHRRPNVGYSTPSPPLNPVRVGLYPTRLHHFGGYRRDPFSARVPTPSSSYSSRYVTAPAPSSSSFSSSSHHHVTTTCESVGGKGGFKNVEMRRRRGNHPRGEPAPVENLFDKYDNDPSFTGGVIKCHEFVQTHFGKKYPR</sequence>
<comment type="caution">
    <text evidence="2">The sequence shown here is derived from an EMBL/GenBank/DDBJ whole genome shotgun (WGS) entry which is preliminary data.</text>
</comment>
<reference evidence="2 3" key="1">
    <citation type="submission" date="2015-12" db="EMBL/GenBank/DDBJ databases">
        <title>The genome of Folsomia candida.</title>
        <authorList>
            <person name="Faddeeva A."/>
            <person name="Derks M.F."/>
            <person name="Anvar Y."/>
            <person name="Smit S."/>
            <person name="Van Straalen N."/>
            <person name="Roelofs D."/>
        </authorList>
    </citation>
    <scope>NUCLEOTIDE SEQUENCE [LARGE SCALE GENOMIC DNA]</scope>
    <source>
        <strain evidence="2 3">VU population</strain>
        <tissue evidence="2">Whole body</tissue>
    </source>
</reference>
<evidence type="ECO:0000313" key="2">
    <source>
        <dbReference type="EMBL" id="OXA42994.1"/>
    </source>
</evidence>
<organism evidence="2 3">
    <name type="scientific">Folsomia candida</name>
    <name type="common">Springtail</name>
    <dbReference type="NCBI Taxonomy" id="158441"/>
    <lineage>
        <taxon>Eukaryota</taxon>
        <taxon>Metazoa</taxon>
        <taxon>Ecdysozoa</taxon>
        <taxon>Arthropoda</taxon>
        <taxon>Hexapoda</taxon>
        <taxon>Collembola</taxon>
        <taxon>Entomobryomorpha</taxon>
        <taxon>Isotomoidea</taxon>
        <taxon>Isotomidae</taxon>
        <taxon>Proisotominae</taxon>
        <taxon>Folsomia</taxon>
    </lineage>
</organism>
<dbReference type="Proteomes" id="UP000198287">
    <property type="component" value="Unassembled WGS sequence"/>
</dbReference>
<feature type="compositionally biased region" description="Polar residues" evidence="1">
    <location>
        <begin position="48"/>
        <end position="57"/>
    </location>
</feature>
<evidence type="ECO:0000313" key="3">
    <source>
        <dbReference type="Proteomes" id="UP000198287"/>
    </source>
</evidence>
<feature type="region of interest" description="Disordered" evidence="1">
    <location>
        <begin position="37"/>
        <end position="91"/>
    </location>
</feature>
<gene>
    <name evidence="2" type="ORF">Fcan01_22370</name>
</gene>
<keyword evidence="3" id="KW-1185">Reference proteome</keyword>
<dbReference type="EMBL" id="LNIX01000024">
    <property type="protein sequence ID" value="OXA42994.1"/>
    <property type="molecule type" value="Genomic_DNA"/>
</dbReference>